<organism evidence="2 3">
    <name type="scientific">Protomyces lactucae-debilis</name>
    <dbReference type="NCBI Taxonomy" id="2754530"/>
    <lineage>
        <taxon>Eukaryota</taxon>
        <taxon>Fungi</taxon>
        <taxon>Dikarya</taxon>
        <taxon>Ascomycota</taxon>
        <taxon>Taphrinomycotina</taxon>
        <taxon>Taphrinomycetes</taxon>
        <taxon>Taphrinales</taxon>
        <taxon>Protomycetaceae</taxon>
        <taxon>Protomyces</taxon>
    </lineage>
</organism>
<name>A0A1Y2F344_PROLT</name>
<protein>
    <submittedName>
        <fullName evidence="2">Uncharacterized protein</fullName>
    </submittedName>
</protein>
<comment type="caution">
    <text evidence="2">The sequence shown here is derived from an EMBL/GenBank/DDBJ whole genome shotgun (WGS) entry which is preliminary data.</text>
</comment>
<proteinExistence type="predicted"/>
<accession>A0A1Y2F344</accession>
<dbReference type="Proteomes" id="UP000193685">
    <property type="component" value="Unassembled WGS sequence"/>
</dbReference>
<reference evidence="2 3" key="1">
    <citation type="submission" date="2016-07" db="EMBL/GenBank/DDBJ databases">
        <title>Pervasive Adenine N6-methylation of Active Genes in Fungi.</title>
        <authorList>
            <consortium name="DOE Joint Genome Institute"/>
            <person name="Mondo S.J."/>
            <person name="Dannebaum R.O."/>
            <person name="Kuo R.C."/>
            <person name="Labutti K."/>
            <person name="Haridas S."/>
            <person name="Kuo A."/>
            <person name="Salamov A."/>
            <person name="Ahrendt S.R."/>
            <person name="Lipzen A."/>
            <person name="Sullivan W."/>
            <person name="Andreopoulos W.B."/>
            <person name="Clum A."/>
            <person name="Lindquist E."/>
            <person name="Daum C."/>
            <person name="Ramamoorthy G.K."/>
            <person name="Gryganskyi A."/>
            <person name="Culley D."/>
            <person name="Magnuson J.K."/>
            <person name="James T.Y."/>
            <person name="O'Malley M.A."/>
            <person name="Stajich J.E."/>
            <person name="Spatafora J.W."/>
            <person name="Visel A."/>
            <person name="Grigoriev I.V."/>
        </authorList>
    </citation>
    <scope>NUCLEOTIDE SEQUENCE [LARGE SCALE GENOMIC DNA]</scope>
    <source>
        <strain evidence="2 3">12-1054</strain>
    </source>
</reference>
<dbReference type="EMBL" id="MCFI01000020">
    <property type="protein sequence ID" value="ORY77385.1"/>
    <property type="molecule type" value="Genomic_DNA"/>
</dbReference>
<sequence>MAHINLPTHKTHPEVAPPIATTTNEHVQQHLQHGERGQSHTTTAASSGLAASGLHQNTHSGAAAGTGLATGAGLAGGAAGAGLDSHHGQGSHGGIGSGVAGTHAHPNDLNALPGEPKEERHIDHHPFAHTTTEKGQKLMPVARDRSAPGNEPVPAEAAKLPYGVTHTHDAGTAGRTMPDKSVHLAHEHEHKTDLNKNGKESIGAKIKHAVAGGGYALEK</sequence>
<gene>
    <name evidence="2" type="ORF">BCR37DRAFT_389193</name>
</gene>
<dbReference type="RefSeq" id="XP_040723006.1">
    <property type="nucleotide sequence ID" value="XM_040870709.1"/>
</dbReference>
<feature type="region of interest" description="Disordered" evidence="1">
    <location>
        <begin position="24"/>
        <end position="46"/>
    </location>
</feature>
<feature type="compositionally biased region" description="Gly residues" evidence="1">
    <location>
        <begin position="90"/>
        <end position="99"/>
    </location>
</feature>
<evidence type="ECO:0000313" key="3">
    <source>
        <dbReference type="Proteomes" id="UP000193685"/>
    </source>
</evidence>
<evidence type="ECO:0000256" key="1">
    <source>
        <dbReference type="SAM" id="MobiDB-lite"/>
    </source>
</evidence>
<evidence type="ECO:0000313" key="2">
    <source>
        <dbReference type="EMBL" id="ORY77385.1"/>
    </source>
</evidence>
<feature type="region of interest" description="Disordered" evidence="1">
    <location>
        <begin position="83"/>
        <end position="119"/>
    </location>
</feature>
<keyword evidence="3" id="KW-1185">Reference proteome</keyword>
<dbReference type="GeneID" id="63787308"/>
<dbReference type="AlphaFoldDB" id="A0A1Y2F344"/>